<feature type="signal peptide" evidence="2">
    <location>
        <begin position="1"/>
        <end position="20"/>
    </location>
</feature>
<dbReference type="EMBL" id="FWFF01000017">
    <property type="protein sequence ID" value="SLM99534.1"/>
    <property type="molecule type" value="Genomic_DNA"/>
</dbReference>
<evidence type="ECO:0000313" key="3">
    <source>
        <dbReference type="EMBL" id="SLM99534.1"/>
    </source>
</evidence>
<organism evidence="3 4">
    <name type="scientific">Brevibacterium yomogidense</name>
    <dbReference type="NCBI Taxonomy" id="946573"/>
    <lineage>
        <taxon>Bacteria</taxon>
        <taxon>Bacillati</taxon>
        <taxon>Actinomycetota</taxon>
        <taxon>Actinomycetes</taxon>
        <taxon>Micrococcales</taxon>
        <taxon>Brevibacteriaceae</taxon>
        <taxon>Brevibacterium</taxon>
    </lineage>
</organism>
<dbReference type="AlphaFoldDB" id="A0A1X6XJP2"/>
<sequence length="55" mass="5376">MLLLVSCTCACMCVCGVVTAARRPHGATGAPGVSLPTRASLHPLAPQTGGRAGTG</sequence>
<keyword evidence="4" id="KW-1185">Reference proteome</keyword>
<feature type="region of interest" description="Disordered" evidence="1">
    <location>
        <begin position="25"/>
        <end position="55"/>
    </location>
</feature>
<evidence type="ECO:0000256" key="1">
    <source>
        <dbReference type="SAM" id="MobiDB-lite"/>
    </source>
</evidence>
<protein>
    <submittedName>
        <fullName evidence="3">Uncharacterized protein</fullName>
    </submittedName>
</protein>
<accession>A0A1X6XJP2</accession>
<gene>
    <name evidence="3" type="ORF">FM105_11295</name>
</gene>
<feature type="chain" id="PRO_5013118202" evidence="2">
    <location>
        <begin position="21"/>
        <end position="55"/>
    </location>
</feature>
<name>A0A1X6XJP2_9MICO</name>
<keyword evidence="2" id="KW-0732">Signal</keyword>
<proteinExistence type="predicted"/>
<dbReference type="Proteomes" id="UP000196581">
    <property type="component" value="Unassembled WGS sequence"/>
</dbReference>
<reference evidence="4" key="1">
    <citation type="submission" date="2017-02" db="EMBL/GenBank/DDBJ databases">
        <authorList>
            <person name="Dridi B."/>
        </authorList>
    </citation>
    <scope>NUCLEOTIDE SEQUENCE [LARGE SCALE GENOMIC DNA]</scope>
    <source>
        <strain evidence="4">B Co 03.10</strain>
    </source>
</reference>
<evidence type="ECO:0000256" key="2">
    <source>
        <dbReference type="SAM" id="SignalP"/>
    </source>
</evidence>
<evidence type="ECO:0000313" key="4">
    <source>
        <dbReference type="Proteomes" id="UP000196581"/>
    </source>
</evidence>